<organism evidence="1 2">
    <name type="scientific">Phaeosphaeria nodorum (strain SN15 / ATCC MYA-4574 / FGSC 10173)</name>
    <name type="common">Glume blotch fungus</name>
    <name type="synonym">Parastagonospora nodorum</name>
    <dbReference type="NCBI Taxonomy" id="321614"/>
    <lineage>
        <taxon>Eukaryota</taxon>
        <taxon>Fungi</taxon>
        <taxon>Dikarya</taxon>
        <taxon>Ascomycota</taxon>
        <taxon>Pezizomycotina</taxon>
        <taxon>Dothideomycetes</taxon>
        <taxon>Pleosporomycetidae</taxon>
        <taxon>Pleosporales</taxon>
        <taxon>Pleosporineae</taxon>
        <taxon>Phaeosphaeriaceae</taxon>
        <taxon>Parastagonospora</taxon>
    </lineage>
</organism>
<evidence type="ECO:0000313" key="1">
    <source>
        <dbReference type="EMBL" id="EAT90966.1"/>
    </source>
</evidence>
<proteinExistence type="predicted"/>
<protein>
    <submittedName>
        <fullName evidence="1">Uncharacterized protein</fullName>
    </submittedName>
</protein>
<dbReference type="Proteomes" id="UP000001055">
    <property type="component" value="Unassembled WGS sequence"/>
</dbReference>
<accession>Q0V3U7</accession>
<reference evidence="2" key="1">
    <citation type="journal article" date="2007" name="Plant Cell">
        <title>Dothideomycete-plant interactions illuminated by genome sequencing and EST analysis of the wheat pathogen Stagonospora nodorum.</title>
        <authorList>
            <person name="Hane J.K."/>
            <person name="Lowe R.G."/>
            <person name="Solomon P.S."/>
            <person name="Tan K.C."/>
            <person name="Schoch C.L."/>
            <person name="Spatafora J.W."/>
            <person name="Crous P.W."/>
            <person name="Kodira C."/>
            <person name="Birren B.W."/>
            <person name="Galagan J.E."/>
            <person name="Torriani S.F."/>
            <person name="McDonald B.A."/>
            <person name="Oliver R.P."/>
        </authorList>
    </citation>
    <scope>NUCLEOTIDE SEQUENCE [LARGE SCALE GENOMIC DNA]</scope>
    <source>
        <strain evidence="2">SN15 / ATCC MYA-4574 / FGSC 10173</strain>
    </source>
</reference>
<dbReference type="EMBL" id="CH445326">
    <property type="protein sequence ID" value="EAT90966.1"/>
    <property type="molecule type" value="Genomic_DNA"/>
</dbReference>
<dbReference type="GeneID" id="5968806"/>
<dbReference type="HOGENOM" id="CLU_3175584_0_0_1"/>
<dbReference type="KEGG" id="pno:SNOG_01317"/>
<dbReference type="RefSeq" id="XP_001791961.1">
    <property type="nucleotide sequence ID" value="XM_001791909.1"/>
</dbReference>
<dbReference type="InParanoid" id="Q0V3U7"/>
<gene>
    <name evidence="1" type="ORF">SNOG_01317</name>
</gene>
<dbReference type="AlphaFoldDB" id="Q0V3U7"/>
<name>Q0V3U7_PHANO</name>
<evidence type="ECO:0000313" key="2">
    <source>
        <dbReference type="Proteomes" id="UP000001055"/>
    </source>
</evidence>
<sequence length="47" mass="5349">MARNRWKPGTMDERPFVHEMKTTANAKELVSAVGWPPRTMGPNFAYA</sequence>